<evidence type="ECO:0000256" key="6">
    <source>
        <dbReference type="ARBA" id="ARBA00023163"/>
    </source>
</evidence>
<evidence type="ECO:0000256" key="7">
    <source>
        <dbReference type="ARBA" id="ARBA00023242"/>
    </source>
</evidence>
<dbReference type="PANTHER" id="PTHR13074">
    <property type="entry name" value="MEDIATOR OF RNA POLYMERASE II TRANSCRIPTION SUBUNIT 8"/>
    <property type="match status" value="1"/>
</dbReference>
<protein>
    <recommendedName>
        <fullName evidence="8">Mediator of RNA polymerase II transcription subunit 8</fullName>
    </recommendedName>
    <alternativeName>
        <fullName evidence="8">Mediator complex subunit 8</fullName>
    </alternativeName>
</protein>
<evidence type="ECO:0000256" key="3">
    <source>
        <dbReference type="ARBA" id="ARBA00011837"/>
    </source>
</evidence>
<keyword evidence="7 8" id="KW-0539">Nucleus</keyword>
<dbReference type="GO" id="GO:0016592">
    <property type="term" value="C:mediator complex"/>
    <property type="evidence" value="ECO:0007669"/>
    <property type="project" value="InterPro"/>
</dbReference>
<organism evidence="10 11">
    <name type="scientific">Acrobeloides nanus</name>
    <dbReference type="NCBI Taxonomy" id="290746"/>
    <lineage>
        <taxon>Eukaryota</taxon>
        <taxon>Metazoa</taxon>
        <taxon>Ecdysozoa</taxon>
        <taxon>Nematoda</taxon>
        <taxon>Chromadorea</taxon>
        <taxon>Rhabditida</taxon>
        <taxon>Tylenchina</taxon>
        <taxon>Cephalobomorpha</taxon>
        <taxon>Cephaloboidea</taxon>
        <taxon>Cephalobidae</taxon>
        <taxon>Acrobeloides</taxon>
    </lineage>
</organism>
<evidence type="ECO:0000313" key="11">
    <source>
        <dbReference type="WBParaSite" id="ACRNAN_scaffold1663.g13922.t1"/>
    </source>
</evidence>
<comment type="similarity">
    <text evidence="2 8">Belongs to the Mediator complex subunit 8 family.</text>
</comment>
<keyword evidence="6 8" id="KW-0804">Transcription</keyword>
<dbReference type="GO" id="GO:0000978">
    <property type="term" value="F:RNA polymerase II cis-regulatory region sequence-specific DNA binding"/>
    <property type="evidence" value="ECO:0007669"/>
    <property type="project" value="TreeGrafter"/>
</dbReference>
<keyword evidence="10" id="KW-1185">Reference proteome</keyword>
<reference evidence="11" key="1">
    <citation type="submission" date="2022-11" db="UniProtKB">
        <authorList>
            <consortium name="WormBaseParasite"/>
        </authorList>
    </citation>
    <scope>IDENTIFICATION</scope>
</reference>
<sequence length="178" mass="19889">MLDKYASLAHEFSQVELLMKKSAIPAGEDNNGMLFKSHLVVPQEITLDINPALQAATEGRISAWTHEVVPEALRTKLPPEIEEDERSIEVEKHAKQFDHVTKQVQAMNKHADTLISHLQDAQRSSDSKQSEADKRAEEDSDTLKLVRAIWRGEGLKPDRPTTVNPESRGSSQGSKRST</sequence>
<feature type="region of interest" description="Disordered" evidence="9">
    <location>
        <begin position="118"/>
        <end position="178"/>
    </location>
</feature>
<dbReference type="WBParaSite" id="ACRNAN_scaffold1663.g13922.t1">
    <property type="protein sequence ID" value="ACRNAN_scaffold1663.g13922.t1"/>
    <property type="gene ID" value="ACRNAN_scaffold1663.g13922"/>
</dbReference>
<name>A0A914D089_9BILA</name>
<dbReference type="AlphaFoldDB" id="A0A914D089"/>
<dbReference type="GO" id="GO:0003712">
    <property type="term" value="F:transcription coregulator activity"/>
    <property type="evidence" value="ECO:0007669"/>
    <property type="project" value="InterPro"/>
</dbReference>
<evidence type="ECO:0000256" key="1">
    <source>
        <dbReference type="ARBA" id="ARBA00004123"/>
    </source>
</evidence>
<comment type="function">
    <text evidence="8">Component of the Mediator complex, a coactivator involved in the regulated transcription of nearly all RNA polymerase II-dependent genes. Mediator functions as a bridge to convey information from gene-specific regulatory proteins to the basal RNA polymerase II transcription machinery. Mediator is recruited to promoters by direct interactions with regulatory proteins and serves as a scaffold for the assembly of a functional preinitiation complex with RNA polymerase II and the general transcription factors.</text>
</comment>
<accession>A0A914D089</accession>
<dbReference type="GO" id="GO:0006357">
    <property type="term" value="P:regulation of transcription by RNA polymerase II"/>
    <property type="evidence" value="ECO:0007669"/>
    <property type="project" value="InterPro"/>
</dbReference>
<evidence type="ECO:0000256" key="8">
    <source>
        <dbReference type="RuleBase" id="RU364144"/>
    </source>
</evidence>
<evidence type="ECO:0000256" key="2">
    <source>
        <dbReference type="ARBA" id="ARBA00005716"/>
    </source>
</evidence>
<evidence type="ECO:0000313" key="10">
    <source>
        <dbReference type="Proteomes" id="UP000887540"/>
    </source>
</evidence>
<dbReference type="InterPro" id="IPR019364">
    <property type="entry name" value="Mediatior_Med8_fun/met"/>
</dbReference>
<dbReference type="Proteomes" id="UP000887540">
    <property type="component" value="Unplaced"/>
</dbReference>
<evidence type="ECO:0000256" key="5">
    <source>
        <dbReference type="ARBA" id="ARBA00023159"/>
    </source>
</evidence>
<feature type="compositionally biased region" description="Polar residues" evidence="9">
    <location>
        <begin position="161"/>
        <end position="178"/>
    </location>
</feature>
<dbReference type="PANTHER" id="PTHR13074:SF9">
    <property type="entry name" value="MEDIATOR OF RNA POLYMERASE II TRANSCRIPTION SUBUNIT 8"/>
    <property type="match status" value="1"/>
</dbReference>
<gene>
    <name evidence="8" type="primary">MED8</name>
</gene>
<evidence type="ECO:0000256" key="4">
    <source>
        <dbReference type="ARBA" id="ARBA00023015"/>
    </source>
</evidence>
<comment type="subcellular location">
    <subcellularLocation>
        <location evidence="1 8">Nucleus</location>
    </subcellularLocation>
</comment>
<keyword evidence="5 8" id="KW-0010">Activator</keyword>
<dbReference type="GO" id="GO:0070847">
    <property type="term" value="C:core mediator complex"/>
    <property type="evidence" value="ECO:0007669"/>
    <property type="project" value="TreeGrafter"/>
</dbReference>
<dbReference type="Pfam" id="PF10232">
    <property type="entry name" value="Med8"/>
    <property type="match status" value="1"/>
</dbReference>
<proteinExistence type="inferred from homology"/>
<evidence type="ECO:0000256" key="9">
    <source>
        <dbReference type="SAM" id="MobiDB-lite"/>
    </source>
</evidence>
<feature type="compositionally biased region" description="Basic and acidic residues" evidence="9">
    <location>
        <begin position="123"/>
        <end position="144"/>
    </location>
</feature>
<keyword evidence="4 8" id="KW-0805">Transcription regulation</keyword>
<comment type="subunit">
    <text evidence="3 8">Component of the Mediator complex.</text>
</comment>